<evidence type="ECO:0000256" key="1">
    <source>
        <dbReference type="SAM" id="Phobius"/>
    </source>
</evidence>
<dbReference type="InterPro" id="IPR027417">
    <property type="entry name" value="P-loop_NTPase"/>
</dbReference>
<sequence length="633" mass="70245">MSSSTGVTHGACQVSESYGIPLRSSHLLRFPTSFWSHTSECRNSSYVCVTSTYVPPPMSSSIHVILVGTDAFKVEGALQGTAVHTHRAWNTSYQFSCTSALSVDKVDKRLLLLCHVIVLCKGCRVPASKSSYSDRAVLALPDATAGCVEELRDSAFFYGICTLEELKAKVLTIGLAPPHIIFDAALGCFTPVGKAAFERAFWLFDRDTDGVLRLPELIGWRKQVESAAYSAEEDMGLFLSEWGGTVAVEKLADQAQFLALHVEWLRKGKTLEAWATLHATGIHPDGLPYSWYDLHSIRVDRETNTYLSSHAIQFFTNLYRLKRFADMEDVWSITPGCPWDAVEGFLKEHIPMVKFVEYWKYMALIRRDEVIRYARYWGYKGEISYLFTRRTARAYRPLHETVPNTIHVLVAGSAHSGRRSLMHALTTEGPDGFQKSDRTGDTYVRTTTFFAAKGREQAEEAQTVVYSTTSADACARLLSNSELSKTIDVVLLCYDGTDIDGSGTYAMSLYKQVSATDACERLPFVVVMTKADVAQPVAVGKEARAGQRLKDFCLAHQLLWPPVVTSSEQPDQSEAASLNEYMYAVASDPALAVGQPPLTYVRILRRVTFVAIVAVAAAGVGQTLISVLRRRRR</sequence>
<dbReference type="Gene3D" id="3.40.50.300">
    <property type="entry name" value="P-loop containing nucleotide triphosphate hydrolases"/>
    <property type="match status" value="1"/>
</dbReference>
<protein>
    <submittedName>
        <fullName evidence="2">Hypothetical_protein</fullName>
    </submittedName>
</protein>
<evidence type="ECO:0000313" key="2">
    <source>
        <dbReference type="EMBL" id="SYZ63086.1"/>
    </source>
</evidence>
<organism evidence="2 3">
    <name type="scientific">Leishmania braziliensis MHOM/BR/75/M2904</name>
    <dbReference type="NCBI Taxonomy" id="420245"/>
    <lineage>
        <taxon>Eukaryota</taxon>
        <taxon>Discoba</taxon>
        <taxon>Euglenozoa</taxon>
        <taxon>Kinetoplastea</taxon>
        <taxon>Metakinetoplastina</taxon>
        <taxon>Trypanosomatida</taxon>
        <taxon>Trypanosomatidae</taxon>
        <taxon>Leishmaniinae</taxon>
        <taxon>Leishmania</taxon>
        <taxon>Leishmania braziliensis species complex</taxon>
    </lineage>
</organism>
<gene>
    <name evidence="2" type="ORF">LBRM2904_07.1230</name>
</gene>
<feature type="transmembrane region" description="Helical" evidence="1">
    <location>
        <begin position="607"/>
        <end position="628"/>
    </location>
</feature>
<dbReference type="Proteomes" id="UP000319462">
    <property type="component" value="Chromosome 7"/>
</dbReference>
<keyword evidence="1" id="KW-0812">Transmembrane</keyword>
<dbReference type="EMBL" id="LS997606">
    <property type="protein sequence ID" value="SYZ63086.1"/>
    <property type="molecule type" value="Genomic_DNA"/>
</dbReference>
<keyword evidence="1" id="KW-1133">Transmembrane helix</keyword>
<evidence type="ECO:0000313" key="3">
    <source>
        <dbReference type="Proteomes" id="UP000319462"/>
    </source>
</evidence>
<accession>A0A3P3YYQ9</accession>
<name>A0A3P3YYQ9_LEIBR</name>
<dbReference type="SUPFAM" id="SSF52540">
    <property type="entry name" value="P-loop containing nucleoside triphosphate hydrolases"/>
    <property type="match status" value="1"/>
</dbReference>
<reference evidence="2 3" key="1">
    <citation type="submission" date="2018-09" db="EMBL/GenBank/DDBJ databases">
        <authorList>
            <person name="Peiro R."/>
            <person name="Begona"/>
            <person name="Cbmso G."/>
            <person name="Lopez M."/>
            <person name="Gonzalez S."/>
        </authorList>
    </citation>
    <scope>NUCLEOTIDE SEQUENCE [LARGE SCALE GENOMIC DNA]</scope>
</reference>
<proteinExistence type="predicted"/>
<dbReference type="Gene3D" id="1.10.238.10">
    <property type="entry name" value="EF-hand"/>
    <property type="match status" value="2"/>
</dbReference>
<keyword evidence="1" id="KW-0472">Membrane</keyword>
<dbReference type="AlphaFoldDB" id="A0A3P3YYQ9"/>